<organism evidence="2 3">
    <name type="scientific">Neolewinella aurantiaca</name>
    <dbReference type="NCBI Taxonomy" id="2602767"/>
    <lineage>
        <taxon>Bacteria</taxon>
        <taxon>Pseudomonadati</taxon>
        <taxon>Bacteroidota</taxon>
        <taxon>Saprospiria</taxon>
        <taxon>Saprospirales</taxon>
        <taxon>Lewinellaceae</taxon>
        <taxon>Neolewinella</taxon>
    </lineage>
</organism>
<keyword evidence="1" id="KW-0732">Signal</keyword>
<dbReference type="EMBL" id="VOXD01000006">
    <property type="protein sequence ID" value="TXF90537.1"/>
    <property type="molecule type" value="Genomic_DNA"/>
</dbReference>
<feature type="signal peptide" evidence="1">
    <location>
        <begin position="1"/>
        <end position="28"/>
    </location>
</feature>
<sequence length="189" mass="20976">MRDNYYKSFKRLFSTCLMLAAMTAGVNAQLILEREFVGAVATTSTRISEGTTQQLQVDASFGETMIGYEEGDIVITVGFHQPGSLGVENNLGNRPGIQAPEEVVDVSVKAYPNPTISSLTVDLGPLYEDFRELRLVDVYGRTLVTRRINAQEQVTINQLEDLPNANYFLQGITKDGRLHQLSTIMVIKE</sequence>
<dbReference type="Proteomes" id="UP000321907">
    <property type="component" value="Unassembled WGS sequence"/>
</dbReference>
<reference evidence="2 3" key="1">
    <citation type="submission" date="2019-08" db="EMBL/GenBank/DDBJ databases">
        <title>Lewinella sp. strain SSH13 Genome sequencing and assembly.</title>
        <authorList>
            <person name="Kim I."/>
        </authorList>
    </citation>
    <scope>NUCLEOTIDE SEQUENCE [LARGE SCALE GENOMIC DNA]</scope>
    <source>
        <strain evidence="2 3">SSH13</strain>
    </source>
</reference>
<keyword evidence="3" id="KW-1185">Reference proteome</keyword>
<accession>A0A5C7FHF3</accession>
<evidence type="ECO:0000256" key="1">
    <source>
        <dbReference type="SAM" id="SignalP"/>
    </source>
</evidence>
<evidence type="ECO:0000313" key="3">
    <source>
        <dbReference type="Proteomes" id="UP000321907"/>
    </source>
</evidence>
<name>A0A5C7FHF3_9BACT</name>
<evidence type="ECO:0000313" key="2">
    <source>
        <dbReference type="EMBL" id="TXF90537.1"/>
    </source>
</evidence>
<dbReference type="AlphaFoldDB" id="A0A5C7FHF3"/>
<comment type="caution">
    <text evidence="2">The sequence shown here is derived from an EMBL/GenBank/DDBJ whole genome shotgun (WGS) entry which is preliminary data.</text>
</comment>
<protein>
    <recommendedName>
        <fullName evidence="4">Secretion system C-terminal sorting domain-containing protein</fullName>
    </recommendedName>
</protein>
<gene>
    <name evidence="2" type="ORF">FUA23_05420</name>
</gene>
<proteinExistence type="predicted"/>
<dbReference type="RefSeq" id="WP_147929709.1">
    <property type="nucleotide sequence ID" value="NZ_VOXD01000006.1"/>
</dbReference>
<evidence type="ECO:0008006" key="4">
    <source>
        <dbReference type="Google" id="ProtNLM"/>
    </source>
</evidence>
<feature type="chain" id="PRO_5022665145" description="Secretion system C-terminal sorting domain-containing protein" evidence="1">
    <location>
        <begin position="29"/>
        <end position="189"/>
    </location>
</feature>
<dbReference type="OrthoDB" id="1494509at2"/>